<accession>A0A0C3EMZ8</accession>
<evidence type="ECO:0000313" key="1">
    <source>
        <dbReference type="EMBL" id="KIM69574.1"/>
    </source>
</evidence>
<sequence length="53" mass="5983">MVLHWQLTPLPPLGDHFHGITMNAMTFWDGQCIVGTAMGVCEANKLSDEIWRL</sequence>
<gene>
    <name evidence="1" type="ORF">SCLCIDRAFT_1208029</name>
</gene>
<keyword evidence="2" id="KW-1185">Reference proteome</keyword>
<name>A0A0C3EMZ8_9AGAM</name>
<evidence type="ECO:0000313" key="2">
    <source>
        <dbReference type="Proteomes" id="UP000053989"/>
    </source>
</evidence>
<dbReference type="EMBL" id="KN822006">
    <property type="protein sequence ID" value="KIM69574.1"/>
    <property type="molecule type" value="Genomic_DNA"/>
</dbReference>
<organism evidence="1 2">
    <name type="scientific">Scleroderma citrinum Foug A</name>
    <dbReference type="NCBI Taxonomy" id="1036808"/>
    <lineage>
        <taxon>Eukaryota</taxon>
        <taxon>Fungi</taxon>
        <taxon>Dikarya</taxon>
        <taxon>Basidiomycota</taxon>
        <taxon>Agaricomycotina</taxon>
        <taxon>Agaricomycetes</taxon>
        <taxon>Agaricomycetidae</taxon>
        <taxon>Boletales</taxon>
        <taxon>Sclerodermatineae</taxon>
        <taxon>Sclerodermataceae</taxon>
        <taxon>Scleroderma</taxon>
    </lineage>
</organism>
<dbReference type="AlphaFoldDB" id="A0A0C3EMZ8"/>
<reference evidence="2" key="2">
    <citation type="submission" date="2015-01" db="EMBL/GenBank/DDBJ databases">
        <title>Evolutionary Origins and Diversification of the Mycorrhizal Mutualists.</title>
        <authorList>
            <consortium name="DOE Joint Genome Institute"/>
            <consortium name="Mycorrhizal Genomics Consortium"/>
            <person name="Kohler A."/>
            <person name="Kuo A."/>
            <person name="Nagy L.G."/>
            <person name="Floudas D."/>
            <person name="Copeland A."/>
            <person name="Barry K.W."/>
            <person name="Cichocki N."/>
            <person name="Veneault-Fourrey C."/>
            <person name="LaButti K."/>
            <person name="Lindquist E.A."/>
            <person name="Lipzen A."/>
            <person name="Lundell T."/>
            <person name="Morin E."/>
            <person name="Murat C."/>
            <person name="Riley R."/>
            <person name="Ohm R."/>
            <person name="Sun H."/>
            <person name="Tunlid A."/>
            <person name="Henrissat B."/>
            <person name="Grigoriev I.V."/>
            <person name="Hibbett D.S."/>
            <person name="Martin F."/>
        </authorList>
    </citation>
    <scope>NUCLEOTIDE SEQUENCE [LARGE SCALE GENOMIC DNA]</scope>
    <source>
        <strain evidence="2">Foug A</strain>
    </source>
</reference>
<protein>
    <submittedName>
        <fullName evidence="1">Uncharacterized protein</fullName>
    </submittedName>
</protein>
<dbReference type="InParanoid" id="A0A0C3EMZ8"/>
<dbReference type="Proteomes" id="UP000053989">
    <property type="component" value="Unassembled WGS sequence"/>
</dbReference>
<reference evidence="1 2" key="1">
    <citation type="submission" date="2014-04" db="EMBL/GenBank/DDBJ databases">
        <authorList>
            <consortium name="DOE Joint Genome Institute"/>
            <person name="Kuo A."/>
            <person name="Kohler A."/>
            <person name="Nagy L.G."/>
            <person name="Floudas D."/>
            <person name="Copeland A."/>
            <person name="Barry K.W."/>
            <person name="Cichocki N."/>
            <person name="Veneault-Fourrey C."/>
            <person name="LaButti K."/>
            <person name="Lindquist E.A."/>
            <person name="Lipzen A."/>
            <person name="Lundell T."/>
            <person name="Morin E."/>
            <person name="Murat C."/>
            <person name="Sun H."/>
            <person name="Tunlid A."/>
            <person name="Henrissat B."/>
            <person name="Grigoriev I.V."/>
            <person name="Hibbett D.S."/>
            <person name="Martin F."/>
            <person name="Nordberg H.P."/>
            <person name="Cantor M.N."/>
            <person name="Hua S.X."/>
        </authorList>
    </citation>
    <scope>NUCLEOTIDE SEQUENCE [LARGE SCALE GENOMIC DNA]</scope>
    <source>
        <strain evidence="1 2">Foug A</strain>
    </source>
</reference>
<proteinExistence type="predicted"/>
<dbReference type="HOGENOM" id="CLU_3070043_0_0_1"/>